<reference evidence="2 3" key="1">
    <citation type="submission" date="2020-02" db="EMBL/GenBank/DDBJ databases">
        <authorList>
            <person name="Hogendoorn C."/>
        </authorList>
    </citation>
    <scope>NUCLEOTIDE SEQUENCE [LARGE SCALE GENOMIC DNA]</scope>
    <source>
        <strain evidence="2">METHB21</strain>
    </source>
</reference>
<keyword evidence="3" id="KW-1185">Reference proteome</keyword>
<gene>
    <name evidence="2" type="ORF">METHB2_370005</name>
</gene>
<comment type="caution">
    <text evidence="2">The sequence shown here is derived from an EMBL/GenBank/DDBJ whole genome shotgun (WGS) entry which is preliminary data.</text>
</comment>
<feature type="domain" description="Polymerase beta nucleotidyltransferase" evidence="1">
    <location>
        <begin position="24"/>
        <end position="92"/>
    </location>
</feature>
<evidence type="ECO:0000313" key="3">
    <source>
        <dbReference type="Proteomes" id="UP000494216"/>
    </source>
</evidence>
<dbReference type="Proteomes" id="UP000494216">
    <property type="component" value="Unassembled WGS sequence"/>
</dbReference>
<protein>
    <submittedName>
        <fullName evidence="2">DNA polymerase beta</fullName>
    </submittedName>
</protein>
<evidence type="ECO:0000259" key="1">
    <source>
        <dbReference type="Pfam" id="PF18765"/>
    </source>
</evidence>
<dbReference type="SUPFAM" id="SSF81301">
    <property type="entry name" value="Nucleotidyltransferase"/>
    <property type="match status" value="1"/>
</dbReference>
<dbReference type="RefSeq" id="WP_174626084.1">
    <property type="nucleotide sequence ID" value="NZ_CADCXN010000066.1"/>
</dbReference>
<name>A0A8S0WAY0_9GAMM</name>
<organism evidence="2 3">
    <name type="scientific">Candidatus Methylobacter favarea</name>
    <dbReference type="NCBI Taxonomy" id="2707345"/>
    <lineage>
        <taxon>Bacteria</taxon>
        <taxon>Pseudomonadati</taxon>
        <taxon>Pseudomonadota</taxon>
        <taxon>Gammaproteobacteria</taxon>
        <taxon>Methylococcales</taxon>
        <taxon>Methylococcaceae</taxon>
        <taxon>Methylobacter</taxon>
    </lineage>
</organism>
<dbReference type="Pfam" id="PF18765">
    <property type="entry name" value="Polbeta"/>
    <property type="match status" value="1"/>
</dbReference>
<dbReference type="EMBL" id="CADCXN010000066">
    <property type="protein sequence ID" value="CAA9891199.1"/>
    <property type="molecule type" value="Genomic_DNA"/>
</dbReference>
<dbReference type="InterPro" id="IPR041633">
    <property type="entry name" value="Polbeta"/>
</dbReference>
<accession>A0A8S0WAY0</accession>
<dbReference type="CDD" id="cd05403">
    <property type="entry name" value="NT_KNTase_like"/>
    <property type="match status" value="1"/>
</dbReference>
<proteinExistence type="predicted"/>
<dbReference type="InterPro" id="IPR043519">
    <property type="entry name" value="NT_sf"/>
</dbReference>
<dbReference type="Gene3D" id="3.30.460.10">
    <property type="entry name" value="Beta Polymerase, domain 2"/>
    <property type="match status" value="1"/>
</dbReference>
<sequence>MRLTPAQSRLIAATVRRQLGAQARVFLFGSRLDDAAKGGDVDILVENEKRLSLLERAHIKMELENLLSLPVDVVAIERGAQTTAFQRIAMAKAINLEDCQST</sequence>
<evidence type="ECO:0000313" key="2">
    <source>
        <dbReference type="EMBL" id="CAA9891199.1"/>
    </source>
</evidence>
<dbReference type="AlphaFoldDB" id="A0A8S0WAY0"/>